<sequence length="121" mass="13791">MKDVLIHIDDIGKVYYISYGNDYRQASSMCSSFVWNIETEISVLALAHLLPMFCFYNSSSVYIVFAYDITAQFFLALSTTVTYRWLLFQCWVLLSSIRVIVVCGELICLIMAPVTCEGTII</sequence>
<reference evidence="2" key="1">
    <citation type="journal article" date="2022" name="IScience">
        <title>Evolution of zygomycete secretomes and the origins of terrestrial fungal ecologies.</title>
        <authorList>
            <person name="Chang Y."/>
            <person name="Wang Y."/>
            <person name="Mondo S."/>
            <person name="Ahrendt S."/>
            <person name="Andreopoulos W."/>
            <person name="Barry K."/>
            <person name="Beard J."/>
            <person name="Benny G.L."/>
            <person name="Blankenship S."/>
            <person name="Bonito G."/>
            <person name="Cuomo C."/>
            <person name="Desiro A."/>
            <person name="Gervers K.A."/>
            <person name="Hundley H."/>
            <person name="Kuo A."/>
            <person name="LaButti K."/>
            <person name="Lang B.F."/>
            <person name="Lipzen A."/>
            <person name="O'Donnell K."/>
            <person name="Pangilinan J."/>
            <person name="Reynolds N."/>
            <person name="Sandor L."/>
            <person name="Smith M.E."/>
            <person name="Tsang A."/>
            <person name="Grigoriev I.V."/>
            <person name="Stajich J.E."/>
            <person name="Spatafora J.W."/>
        </authorList>
    </citation>
    <scope>NUCLEOTIDE SEQUENCE</scope>
    <source>
        <strain evidence="2">RSA 2281</strain>
    </source>
</reference>
<protein>
    <submittedName>
        <fullName evidence="2">Uncharacterized protein</fullName>
    </submittedName>
</protein>
<keyword evidence="1" id="KW-1133">Transmembrane helix</keyword>
<gene>
    <name evidence="2" type="ORF">BDA99DRAFT_543006</name>
</gene>
<proteinExistence type="predicted"/>
<keyword evidence="1" id="KW-0812">Transmembrane</keyword>
<dbReference type="EMBL" id="JAIXMP010000043">
    <property type="protein sequence ID" value="KAI9247158.1"/>
    <property type="molecule type" value="Genomic_DNA"/>
</dbReference>
<organism evidence="2 3">
    <name type="scientific">Phascolomyces articulosus</name>
    <dbReference type="NCBI Taxonomy" id="60185"/>
    <lineage>
        <taxon>Eukaryota</taxon>
        <taxon>Fungi</taxon>
        <taxon>Fungi incertae sedis</taxon>
        <taxon>Mucoromycota</taxon>
        <taxon>Mucoromycotina</taxon>
        <taxon>Mucoromycetes</taxon>
        <taxon>Mucorales</taxon>
        <taxon>Lichtheimiaceae</taxon>
        <taxon>Phascolomyces</taxon>
    </lineage>
</organism>
<evidence type="ECO:0000313" key="2">
    <source>
        <dbReference type="EMBL" id="KAI9247158.1"/>
    </source>
</evidence>
<dbReference type="AlphaFoldDB" id="A0AAD5P844"/>
<keyword evidence="1" id="KW-0472">Membrane</keyword>
<evidence type="ECO:0000256" key="1">
    <source>
        <dbReference type="SAM" id="Phobius"/>
    </source>
</evidence>
<accession>A0AAD5P844</accession>
<feature type="transmembrane region" description="Helical" evidence="1">
    <location>
        <begin position="90"/>
        <end position="112"/>
    </location>
</feature>
<evidence type="ECO:0000313" key="3">
    <source>
        <dbReference type="Proteomes" id="UP001209540"/>
    </source>
</evidence>
<name>A0AAD5P844_9FUNG</name>
<keyword evidence="3" id="KW-1185">Reference proteome</keyword>
<reference evidence="2" key="2">
    <citation type="submission" date="2023-02" db="EMBL/GenBank/DDBJ databases">
        <authorList>
            <consortium name="DOE Joint Genome Institute"/>
            <person name="Mondo S.J."/>
            <person name="Chang Y."/>
            <person name="Wang Y."/>
            <person name="Ahrendt S."/>
            <person name="Andreopoulos W."/>
            <person name="Barry K."/>
            <person name="Beard J."/>
            <person name="Benny G.L."/>
            <person name="Blankenship S."/>
            <person name="Bonito G."/>
            <person name="Cuomo C."/>
            <person name="Desiro A."/>
            <person name="Gervers K.A."/>
            <person name="Hundley H."/>
            <person name="Kuo A."/>
            <person name="LaButti K."/>
            <person name="Lang B.F."/>
            <person name="Lipzen A."/>
            <person name="O'Donnell K."/>
            <person name="Pangilinan J."/>
            <person name="Reynolds N."/>
            <person name="Sandor L."/>
            <person name="Smith M.W."/>
            <person name="Tsang A."/>
            <person name="Grigoriev I.V."/>
            <person name="Stajich J.E."/>
            <person name="Spatafora J.W."/>
        </authorList>
    </citation>
    <scope>NUCLEOTIDE SEQUENCE</scope>
    <source>
        <strain evidence="2">RSA 2281</strain>
    </source>
</reference>
<comment type="caution">
    <text evidence="2">The sequence shown here is derived from an EMBL/GenBank/DDBJ whole genome shotgun (WGS) entry which is preliminary data.</text>
</comment>
<dbReference type="Proteomes" id="UP001209540">
    <property type="component" value="Unassembled WGS sequence"/>
</dbReference>